<accession>M2NDT4</accession>
<dbReference type="InterPro" id="IPR029058">
    <property type="entry name" value="AB_hydrolase_fold"/>
</dbReference>
<dbReference type="SUPFAM" id="SSF53474">
    <property type="entry name" value="alpha/beta-Hydrolases"/>
    <property type="match status" value="1"/>
</dbReference>
<evidence type="ECO:0000256" key="1">
    <source>
        <dbReference type="ARBA" id="ARBA00022801"/>
    </source>
</evidence>
<feature type="domain" description="AB hydrolase-1" evidence="3">
    <location>
        <begin position="27"/>
        <end position="151"/>
    </location>
</feature>
<dbReference type="STRING" id="999415.HMPREF9943_01309"/>
<dbReference type="eggNOG" id="COG1073">
    <property type="taxonomic scope" value="Bacteria"/>
</dbReference>
<comment type="caution">
    <text evidence="4">The sequence shown here is derived from an EMBL/GenBank/DDBJ whole genome shotgun (WGS) entry which is preliminary data.</text>
</comment>
<name>M2NDT4_9FIRM</name>
<reference evidence="4 5" key="1">
    <citation type="submission" date="2013-02" db="EMBL/GenBank/DDBJ databases">
        <title>The Genome Sequence of Lactobacillus catenaformis F0143.</title>
        <authorList>
            <consortium name="The Broad Institute Genome Sequencing Platform"/>
            <person name="Earl A."/>
            <person name="Ward D."/>
            <person name="Feldgarden M."/>
            <person name="Gevers D."/>
            <person name="Izard J."/>
            <person name="Blanton J.M."/>
            <person name="Mathney J."/>
            <person name="Dewhirst F.E."/>
            <person name="Young S.K."/>
            <person name="Zeng Q."/>
            <person name="Gargeya S."/>
            <person name="Fitzgerald M."/>
            <person name="Haas B."/>
            <person name="Abouelleil A."/>
            <person name="Alvarado L."/>
            <person name="Arachchi H.M."/>
            <person name="Berlin A."/>
            <person name="Chapman S.B."/>
            <person name="Gearin G."/>
            <person name="Goldberg J."/>
            <person name="Griggs A."/>
            <person name="Gujja S."/>
            <person name="Hansen M."/>
            <person name="Heiman D."/>
            <person name="Howarth C."/>
            <person name="Larimer J."/>
            <person name="Lui A."/>
            <person name="MacDonald P.J.P."/>
            <person name="McCowen C."/>
            <person name="Montmayeur A."/>
            <person name="Murphy C."/>
            <person name="Neiman D."/>
            <person name="Pearson M."/>
            <person name="Priest M."/>
            <person name="Roberts A."/>
            <person name="Saif S."/>
            <person name="Shea T."/>
            <person name="Sisk P."/>
            <person name="Stolte C."/>
            <person name="Sykes S."/>
            <person name="Wortman J."/>
            <person name="Nusbaum C."/>
            <person name="Birren B."/>
        </authorList>
    </citation>
    <scope>NUCLEOTIDE SEQUENCE [LARGE SCALE GENOMIC DNA]</scope>
    <source>
        <strain evidence="4 5">OT 569</strain>
    </source>
</reference>
<evidence type="ECO:0000259" key="3">
    <source>
        <dbReference type="Pfam" id="PF00561"/>
    </source>
</evidence>
<dbReference type="Pfam" id="PF00561">
    <property type="entry name" value="Abhydrolase_1"/>
    <property type="match status" value="1"/>
</dbReference>
<keyword evidence="1" id="KW-0378">Hydrolase</keyword>
<evidence type="ECO:0000313" key="5">
    <source>
        <dbReference type="Proteomes" id="UP000011758"/>
    </source>
</evidence>
<evidence type="ECO:0000313" key="4">
    <source>
        <dbReference type="EMBL" id="EMD16383.1"/>
    </source>
</evidence>
<dbReference type="PATRIC" id="fig|999415.3.peg.1328"/>
<comment type="similarity">
    <text evidence="2">Belongs to the AB hydrolase superfamily. FUS2 hydrolase family.</text>
</comment>
<dbReference type="Gene3D" id="3.40.50.1820">
    <property type="entry name" value="alpha/beta hydrolase"/>
    <property type="match status" value="1"/>
</dbReference>
<organism evidence="4 5">
    <name type="scientific">Eggerthia catenaformis OT 569 = DSM 20559</name>
    <dbReference type="NCBI Taxonomy" id="999415"/>
    <lineage>
        <taxon>Bacteria</taxon>
        <taxon>Bacillati</taxon>
        <taxon>Bacillota</taxon>
        <taxon>Erysipelotrichia</taxon>
        <taxon>Erysipelotrichales</taxon>
        <taxon>Coprobacillaceae</taxon>
        <taxon>Eggerthia</taxon>
    </lineage>
</organism>
<dbReference type="AlphaFoldDB" id="M2NDT4"/>
<dbReference type="BioCyc" id="ECAT999415-HMP:GTTI-1343-MONOMER"/>
<dbReference type="PANTHER" id="PTHR22946">
    <property type="entry name" value="DIENELACTONE HYDROLASE DOMAIN-CONTAINING PROTEIN-RELATED"/>
    <property type="match status" value="1"/>
</dbReference>
<evidence type="ECO:0000256" key="2">
    <source>
        <dbReference type="ARBA" id="ARBA00038115"/>
    </source>
</evidence>
<dbReference type="GO" id="GO:0052689">
    <property type="term" value="F:carboxylic ester hydrolase activity"/>
    <property type="evidence" value="ECO:0007669"/>
    <property type="project" value="UniProtKB-ARBA"/>
</dbReference>
<sequence>MEQIIIKRDQLHMTGELYSPKGIEQYPLVILCHGFGGNMDLNRDYAMTLVNNGYGAFIFDFIGGGIDIKSEGSMLNMSVLTEAEDLMKVIETMKQRSDIDQDSIYLMGASQGGFVASYVAGRLPDLIKGLILLYPAFVLQHDARRRTPDYNQIEDTYDVFGITVGSIYIQDALSFDIYDEIGRYTRDVLIIHGTKDRIVPISYSERAIKVYDHAKLKTIKDAGHGFHGKEKIECMEYILDYLRQTI</sequence>
<dbReference type="InterPro" id="IPR000073">
    <property type="entry name" value="AB_hydrolase_1"/>
</dbReference>
<proteinExistence type="inferred from homology"/>
<dbReference type="Proteomes" id="UP000011758">
    <property type="component" value="Unassembled WGS sequence"/>
</dbReference>
<dbReference type="EMBL" id="AGEJ01000021">
    <property type="protein sequence ID" value="EMD16383.1"/>
    <property type="molecule type" value="Genomic_DNA"/>
</dbReference>
<dbReference type="PANTHER" id="PTHR22946:SF9">
    <property type="entry name" value="POLYKETIDE TRANSFERASE AF380"/>
    <property type="match status" value="1"/>
</dbReference>
<dbReference type="OrthoDB" id="9780269at2"/>
<keyword evidence="5" id="KW-1185">Reference proteome</keyword>
<dbReference type="RefSeq" id="WP_004803264.1">
    <property type="nucleotide sequence ID" value="NZ_AUGJ01000001.1"/>
</dbReference>
<gene>
    <name evidence="4" type="ORF">HMPREF9943_01309</name>
</gene>
<protein>
    <recommendedName>
        <fullName evidence="3">AB hydrolase-1 domain-containing protein</fullName>
    </recommendedName>
</protein>
<dbReference type="InterPro" id="IPR050261">
    <property type="entry name" value="FrsA_esterase"/>
</dbReference>